<dbReference type="STRING" id="649638.Trad_0093"/>
<name>D7CXB1_TRURR</name>
<organism evidence="2 3">
    <name type="scientific">Truepera radiovictrix (strain DSM 17093 / CIP 108686 / LMG 22925 / RQ-24)</name>
    <dbReference type="NCBI Taxonomy" id="649638"/>
    <lineage>
        <taxon>Bacteria</taxon>
        <taxon>Thermotogati</taxon>
        <taxon>Deinococcota</taxon>
        <taxon>Deinococci</taxon>
        <taxon>Trueperales</taxon>
        <taxon>Trueperaceae</taxon>
        <taxon>Truepera</taxon>
    </lineage>
</organism>
<protein>
    <recommendedName>
        <fullName evidence="1">DUF4126 domain-containing protein</fullName>
    </recommendedName>
</protein>
<accession>D7CXB1</accession>
<reference evidence="2 3" key="2">
    <citation type="journal article" date="2011" name="Stand. Genomic Sci.">
        <title>Complete genome sequence of Truepera radiovictrix type strain (RQ-24).</title>
        <authorList>
            <person name="Ivanova N."/>
            <person name="Rohde C."/>
            <person name="Munk C."/>
            <person name="Nolan M."/>
            <person name="Lucas S."/>
            <person name="Del Rio T.G."/>
            <person name="Tice H."/>
            <person name="Deshpande S."/>
            <person name="Cheng J.F."/>
            <person name="Tapia R."/>
            <person name="Han C."/>
            <person name="Goodwin L."/>
            <person name="Pitluck S."/>
            <person name="Liolios K."/>
            <person name="Mavromatis K."/>
            <person name="Mikhailova N."/>
            <person name="Pati A."/>
            <person name="Chen A."/>
            <person name="Palaniappan K."/>
            <person name="Land M."/>
            <person name="Hauser L."/>
            <person name="Chang Y.J."/>
            <person name="Jeffries C.D."/>
            <person name="Brambilla E."/>
            <person name="Rohde M."/>
            <person name="Goker M."/>
            <person name="Tindall B.J."/>
            <person name="Woyke T."/>
            <person name="Bristow J."/>
            <person name="Eisen J.A."/>
            <person name="Markowitz V."/>
            <person name="Hugenholtz P."/>
            <person name="Kyrpides N.C."/>
            <person name="Klenk H.P."/>
            <person name="Lapidus A."/>
        </authorList>
    </citation>
    <scope>NUCLEOTIDE SEQUENCE [LARGE SCALE GENOMIC DNA]</scope>
    <source>
        <strain evidence="3">DSM 17093 / CIP 108686 / LMG 22925 / RQ-24</strain>
    </source>
</reference>
<dbReference type="EMBL" id="CP002049">
    <property type="protein sequence ID" value="ADI13235.1"/>
    <property type="molecule type" value="Genomic_DNA"/>
</dbReference>
<sequence>MPTPRAKAAHARAAYTQAAPVQAALIGVAAGMRAAVAPALVAHHVRRSPHAPLGRLGWLGSRRAAGALTLAAAGELVGDKLPATPDRTDLGPLVGRALSGALCGAALCRAAGGRGARGALVGAVSALGGAWAFFHLRRALTAAGVPDLAAALAEDGLVLALAEAALGAPRSDRVG</sequence>
<dbReference type="AlphaFoldDB" id="D7CXB1"/>
<dbReference type="HOGENOM" id="CLU_125942_1_0_0"/>
<evidence type="ECO:0000259" key="1">
    <source>
        <dbReference type="Pfam" id="PF13548"/>
    </source>
</evidence>
<gene>
    <name evidence="2" type="ordered locus">Trad_0093</name>
</gene>
<evidence type="ECO:0000313" key="3">
    <source>
        <dbReference type="Proteomes" id="UP000000379"/>
    </source>
</evidence>
<dbReference type="Pfam" id="PF13548">
    <property type="entry name" value="DUF4126"/>
    <property type="match status" value="1"/>
</dbReference>
<dbReference type="eggNOG" id="COG3918">
    <property type="taxonomic scope" value="Bacteria"/>
</dbReference>
<dbReference type="RefSeq" id="WP_013176615.1">
    <property type="nucleotide sequence ID" value="NC_014221.1"/>
</dbReference>
<dbReference type="InterPro" id="IPR025196">
    <property type="entry name" value="DUF4126"/>
</dbReference>
<evidence type="ECO:0000313" key="2">
    <source>
        <dbReference type="EMBL" id="ADI13235.1"/>
    </source>
</evidence>
<proteinExistence type="predicted"/>
<keyword evidence="3" id="KW-1185">Reference proteome</keyword>
<dbReference type="KEGG" id="tra:Trad_0093"/>
<reference evidence="3" key="1">
    <citation type="submission" date="2010-05" db="EMBL/GenBank/DDBJ databases">
        <title>The complete genome of Truepera radiovictris DSM 17093.</title>
        <authorList>
            <consortium name="US DOE Joint Genome Institute (JGI-PGF)"/>
            <person name="Lucas S."/>
            <person name="Copeland A."/>
            <person name="Lapidus A."/>
            <person name="Glavina del Rio T."/>
            <person name="Dalin E."/>
            <person name="Tice H."/>
            <person name="Bruce D."/>
            <person name="Goodwin L."/>
            <person name="Pitluck S."/>
            <person name="Kyrpides N."/>
            <person name="Mavromatis K."/>
            <person name="Ovchinnikova G."/>
            <person name="Munk A.C."/>
            <person name="Detter J.C."/>
            <person name="Han C."/>
            <person name="Tapia R."/>
            <person name="Land M."/>
            <person name="Hauser L."/>
            <person name="Markowitz V."/>
            <person name="Cheng J.-F."/>
            <person name="Hugenholtz P."/>
            <person name="Woyke T."/>
            <person name="Wu D."/>
            <person name="Tindall B."/>
            <person name="Pomrenke H.G."/>
            <person name="Brambilla E."/>
            <person name="Klenk H.-P."/>
            <person name="Eisen J.A."/>
        </authorList>
    </citation>
    <scope>NUCLEOTIDE SEQUENCE [LARGE SCALE GENOMIC DNA]</scope>
    <source>
        <strain evidence="3">DSM 17093 / CIP 108686 / LMG 22925 / RQ-24</strain>
    </source>
</reference>
<dbReference type="Proteomes" id="UP000000379">
    <property type="component" value="Chromosome"/>
</dbReference>
<feature type="domain" description="DUF4126" evidence="1">
    <location>
        <begin position="26"/>
        <end position="169"/>
    </location>
</feature>